<feature type="transmembrane region" description="Helical" evidence="6">
    <location>
        <begin position="466"/>
        <end position="486"/>
    </location>
</feature>
<evidence type="ECO:0000256" key="1">
    <source>
        <dbReference type="ARBA" id="ARBA00004651"/>
    </source>
</evidence>
<comment type="subcellular location">
    <subcellularLocation>
        <location evidence="1">Cell membrane</location>
        <topology evidence="1">Multi-pass membrane protein</topology>
    </subcellularLocation>
</comment>
<feature type="domain" description="ComEC/Rec2-related protein" evidence="7">
    <location>
        <begin position="180"/>
        <end position="429"/>
    </location>
</feature>
<dbReference type="InterPro" id="IPR052159">
    <property type="entry name" value="Competence_DNA_uptake"/>
</dbReference>
<dbReference type="AlphaFoldDB" id="A0A146JBK8"/>
<feature type="transmembrane region" description="Helical" evidence="6">
    <location>
        <begin position="322"/>
        <end position="344"/>
    </location>
</feature>
<dbReference type="InterPro" id="IPR004477">
    <property type="entry name" value="ComEC_N"/>
</dbReference>
<feature type="transmembrane region" description="Helical" evidence="6">
    <location>
        <begin position="12"/>
        <end position="38"/>
    </location>
</feature>
<feature type="transmembrane region" description="Helical" evidence="6">
    <location>
        <begin position="437"/>
        <end position="454"/>
    </location>
</feature>
<feature type="transmembrane region" description="Helical" evidence="6">
    <location>
        <begin position="44"/>
        <end position="63"/>
    </location>
</feature>
<feature type="transmembrane region" description="Helical" evidence="6">
    <location>
        <begin position="232"/>
        <end position="257"/>
    </location>
</feature>
<reference evidence="8" key="1">
    <citation type="journal article" date="2016" name="Microbes Environ.">
        <title>In Situ Gene Expression Responsible for Sulfide Oxidation and CO2 Fixation of an Uncultured Large Sausage-Shaped Aquificae Bacterium in a Sulfidic Hot Spring.</title>
        <authorList>
            <person name="Tamazawa S."/>
            <person name="Yamamoto K."/>
            <person name="Takasaki K."/>
            <person name="Mitani Y."/>
            <person name="Hanada S."/>
            <person name="Kamagata Y."/>
            <person name="Tamaki H."/>
        </authorList>
    </citation>
    <scope>NUCLEOTIDE SEQUENCE</scope>
</reference>
<keyword evidence="5 6" id="KW-0472">Membrane</keyword>
<evidence type="ECO:0000256" key="2">
    <source>
        <dbReference type="ARBA" id="ARBA00022475"/>
    </source>
</evidence>
<evidence type="ECO:0000256" key="5">
    <source>
        <dbReference type="ARBA" id="ARBA00023136"/>
    </source>
</evidence>
<organism evidence="8">
    <name type="scientific">uncultured Aquificaceae bacterium</name>
    <dbReference type="NCBI Taxonomy" id="374108"/>
    <lineage>
        <taxon>Bacteria</taxon>
        <taxon>Pseudomonadati</taxon>
        <taxon>Aquificota</taxon>
        <taxon>Aquificia</taxon>
        <taxon>Aquificales</taxon>
        <taxon>Aquificaceae</taxon>
        <taxon>environmental samples</taxon>
    </lineage>
</organism>
<dbReference type="PANTHER" id="PTHR30619">
    <property type="entry name" value="DNA INTERNALIZATION/COMPETENCE PROTEIN COMEC/REC2"/>
    <property type="match status" value="1"/>
</dbReference>
<feature type="transmembrane region" description="Helical" evidence="6">
    <location>
        <begin position="201"/>
        <end position="226"/>
    </location>
</feature>
<protein>
    <submittedName>
        <fullName evidence="8">Putative DNA internalization-related competence protein ComEC/Rec2</fullName>
    </submittedName>
</protein>
<dbReference type="Pfam" id="PF03772">
    <property type="entry name" value="Competence"/>
    <property type="match status" value="1"/>
</dbReference>
<evidence type="ECO:0000256" key="4">
    <source>
        <dbReference type="ARBA" id="ARBA00022989"/>
    </source>
</evidence>
<feature type="transmembrane region" description="Helical" evidence="6">
    <location>
        <begin position="412"/>
        <end position="430"/>
    </location>
</feature>
<proteinExistence type="predicted"/>
<dbReference type="NCBIfam" id="TIGR00360">
    <property type="entry name" value="ComEC_N-term"/>
    <property type="match status" value="1"/>
</dbReference>
<dbReference type="GO" id="GO:0005886">
    <property type="term" value="C:plasma membrane"/>
    <property type="evidence" value="ECO:0007669"/>
    <property type="project" value="UniProtKB-SubCell"/>
</dbReference>
<evidence type="ECO:0000256" key="3">
    <source>
        <dbReference type="ARBA" id="ARBA00022692"/>
    </source>
</evidence>
<feature type="transmembrane region" description="Helical" evidence="6">
    <location>
        <begin position="269"/>
        <end position="288"/>
    </location>
</feature>
<dbReference type="EMBL" id="LC145155">
    <property type="protein sequence ID" value="BAU79812.1"/>
    <property type="molecule type" value="Genomic_DNA"/>
</dbReference>
<keyword evidence="3 6" id="KW-0812">Transmembrane</keyword>
<accession>A0A146JBK8</accession>
<evidence type="ECO:0000313" key="8">
    <source>
        <dbReference type="EMBL" id="BAU79812.1"/>
    </source>
</evidence>
<feature type="transmembrane region" description="Helical" evidence="6">
    <location>
        <begin position="294"/>
        <end position="315"/>
    </location>
</feature>
<keyword evidence="2" id="KW-1003">Cell membrane</keyword>
<dbReference type="PANTHER" id="PTHR30619:SF1">
    <property type="entry name" value="RECOMBINATION PROTEIN 2"/>
    <property type="match status" value="1"/>
</dbReference>
<feature type="transmembrane region" description="Helical" evidence="6">
    <location>
        <begin position="387"/>
        <end position="406"/>
    </location>
</feature>
<evidence type="ECO:0000256" key="6">
    <source>
        <dbReference type="SAM" id="Phobius"/>
    </source>
</evidence>
<name>A0A146JBK8_9AQUI</name>
<keyword evidence="4 6" id="KW-1133">Transmembrane helix</keyword>
<sequence length="567" mass="66533">MIYPWFFPLFSLILGILINYHLNTYIPIFTPFLVLILSLFLKDVWRYSLLNLSVFLLALSISYKEDVPKIDIKNPSFFECRVMSFPDYYTTSTSFNCKVLNSDYKELINKTVKVYSQEEDIYFYSRVAFLGNGMKTIRYFTKVDNSDNPFYFIFRFKENLIKNYGLHRLNNQTFSVGTALIFGERKYLDSQVYKSFVETGLAHLIAISGSHIAILFFSLNFILFFLNERVRYIILAFVLPFYAVFTGFGIPVVRAVFMALLFIFSKILYLKNNSLNILFFTAFVFLVLNPDSLFSVSFQLSFMAVLGIILAVEFFKEYNIWINLFVVSVFATLFTAPIILYYFYNFSPTTIFATPVASLPLYPILTLSVFNVLTGFSLDFLVKFMDFWILVFISIVKFFANLGFYYTGFSPSLWLILLYFLFVFLILILNIKPTQKVGFTLAIFILFLFLSKSDLSPKIYTFKTKFYPVVFVSYYGNCYLIADFEYRKILNVLKKESCEKSYILTENPEKFSDDFLSNFNHVITYQYNVKLNNLTFKKWIQPYILIDGKEYFLDNQDNLILLQSIEK</sequence>
<evidence type="ECO:0000259" key="7">
    <source>
        <dbReference type="Pfam" id="PF03772"/>
    </source>
</evidence>